<dbReference type="InterPro" id="IPR012933">
    <property type="entry name" value="HicA_mRNA_interferase"/>
</dbReference>
<keyword evidence="2" id="KW-1277">Toxin-antitoxin system</keyword>
<gene>
    <name evidence="9" type="ORF">MoryE10_02300</name>
</gene>
<keyword evidence="5" id="KW-0378">Hydrolase</keyword>
<accession>A0A8D4VLU3</accession>
<dbReference type="KEGG" id="moz:MoryE10_02300"/>
<comment type="similarity">
    <text evidence="1">Belongs to the HicA mRNA interferase family.</text>
</comment>
<evidence type="ECO:0000256" key="6">
    <source>
        <dbReference type="ARBA" id="ARBA00022884"/>
    </source>
</evidence>
<dbReference type="Proteomes" id="UP000824988">
    <property type="component" value="Chromosome"/>
</dbReference>
<dbReference type="GO" id="GO:0004519">
    <property type="term" value="F:endonuclease activity"/>
    <property type="evidence" value="ECO:0007669"/>
    <property type="project" value="UniProtKB-KW"/>
</dbReference>
<evidence type="ECO:0000313" key="10">
    <source>
        <dbReference type="Proteomes" id="UP000824988"/>
    </source>
</evidence>
<evidence type="ECO:0000256" key="7">
    <source>
        <dbReference type="ARBA" id="ARBA00023016"/>
    </source>
</evidence>
<evidence type="ECO:0000256" key="8">
    <source>
        <dbReference type="SAM" id="MobiDB-lite"/>
    </source>
</evidence>
<dbReference type="PANTHER" id="PTHR34873">
    <property type="entry name" value="SSR1766 PROTEIN"/>
    <property type="match status" value="1"/>
</dbReference>
<name>A0A8D4VLU3_9GAMM</name>
<dbReference type="RefSeq" id="WP_054774492.1">
    <property type="nucleotide sequence ID" value="NZ_AP019782.1"/>
</dbReference>
<keyword evidence="7" id="KW-0346">Stress response</keyword>
<keyword evidence="10" id="KW-1185">Reference proteome</keyword>
<evidence type="ECO:0000256" key="5">
    <source>
        <dbReference type="ARBA" id="ARBA00022801"/>
    </source>
</evidence>
<dbReference type="SUPFAM" id="SSF54786">
    <property type="entry name" value="YcfA/nrd intein domain"/>
    <property type="match status" value="1"/>
</dbReference>
<reference evidence="9" key="1">
    <citation type="submission" date="2019-06" db="EMBL/GenBank/DDBJ databases">
        <title>Complete genome sequence of Methylogaea oryzae strain JCM16910.</title>
        <authorList>
            <person name="Asakawa S."/>
        </authorList>
    </citation>
    <scope>NUCLEOTIDE SEQUENCE</scope>
    <source>
        <strain evidence="9">E10</strain>
    </source>
</reference>
<sequence>MKVKELIAWIESDGWTQVRQKGSHRQYHHPAKSGTVTVSGKPSVDVPPDTLNSVLKQAGLKP</sequence>
<dbReference type="Gene3D" id="3.30.920.30">
    <property type="entry name" value="Hypothetical protein"/>
    <property type="match status" value="1"/>
</dbReference>
<organism evidence="9 10">
    <name type="scientific">Methylogaea oryzae</name>
    <dbReference type="NCBI Taxonomy" id="1295382"/>
    <lineage>
        <taxon>Bacteria</taxon>
        <taxon>Pseudomonadati</taxon>
        <taxon>Pseudomonadota</taxon>
        <taxon>Gammaproteobacteria</taxon>
        <taxon>Methylococcales</taxon>
        <taxon>Methylococcaceae</taxon>
        <taxon>Methylogaea</taxon>
    </lineage>
</organism>
<evidence type="ECO:0000256" key="3">
    <source>
        <dbReference type="ARBA" id="ARBA00022722"/>
    </source>
</evidence>
<keyword evidence="6" id="KW-0694">RNA-binding</keyword>
<evidence type="ECO:0000256" key="1">
    <source>
        <dbReference type="ARBA" id="ARBA00006620"/>
    </source>
</evidence>
<keyword evidence="3" id="KW-0540">Nuclease</keyword>
<dbReference type="AlphaFoldDB" id="A0A8D4VLU3"/>
<evidence type="ECO:0000313" key="9">
    <source>
        <dbReference type="EMBL" id="BBL69624.1"/>
    </source>
</evidence>
<dbReference type="InterPro" id="IPR038570">
    <property type="entry name" value="HicA_sf"/>
</dbReference>
<dbReference type="PANTHER" id="PTHR34873:SF3">
    <property type="entry name" value="ADDICTION MODULE TOXIN, HICA FAMILY"/>
    <property type="match status" value="1"/>
</dbReference>
<dbReference type="GO" id="GO:0016787">
    <property type="term" value="F:hydrolase activity"/>
    <property type="evidence" value="ECO:0007669"/>
    <property type="project" value="UniProtKB-KW"/>
</dbReference>
<dbReference type="GO" id="GO:0003729">
    <property type="term" value="F:mRNA binding"/>
    <property type="evidence" value="ECO:0007669"/>
    <property type="project" value="InterPro"/>
</dbReference>
<protein>
    <submittedName>
        <fullName evidence="9">Addiction module toxin, HicA family protein</fullName>
    </submittedName>
</protein>
<proteinExistence type="inferred from homology"/>
<evidence type="ECO:0000256" key="4">
    <source>
        <dbReference type="ARBA" id="ARBA00022759"/>
    </source>
</evidence>
<feature type="region of interest" description="Disordered" evidence="8">
    <location>
        <begin position="23"/>
        <end position="62"/>
    </location>
</feature>
<dbReference type="EMBL" id="AP019782">
    <property type="protein sequence ID" value="BBL69624.1"/>
    <property type="molecule type" value="Genomic_DNA"/>
</dbReference>
<evidence type="ECO:0000256" key="2">
    <source>
        <dbReference type="ARBA" id="ARBA00022649"/>
    </source>
</evidence>
<keyword evidence="4" id="KW-0255">Endonuclease</keyword>
<dbReference type="Pfam" id="PF07927">
    <property type="entry name" value="HicA_toxin"/>
    <property type="match status" value="1"/>
</dbReference>